<reference evidence="2" key="1">
    <citation type="submission" date="2013-11" db="EMBL/GenBank/DDBJ databases">
        <title>Genome sequence of the fusiform rust pathogen reveals effectors for host alternation and coevolution with pine.</title>
        <authorList>
            <consortium name="DOE Joint Genome Institute"/>
            <person name="Smith K."/>
            <person name="Pendleton A."/>
            <person name="Kubisiak T."/>
            <person name="Anderson C."/>
            <person name="Salamov A."/>
            <person name="Aerts A."/>
            <person name="Riley R."/>
            <person name="Clum A."/>
            <person name="Lindquist E."/>
            <person name="Ence D."/>
            <person name="Campbell M."/>
            <person name="Kronenberg Z."/>
            <person name="Feau N."/>
            <person name="Dhillon B."/>
            <person name="Hamelin R."/>
            <person name="Burleigh J."/>
            <person name="Smith J."/>
            <person name="Yandell M."/>
            <person name="Nelson C."/>
            <person name="Grigoriev I."/>
            <person name="Davis J."/>
        </authorList>
    </citation>
    <scope>NUCLEOTIDE SEQUENCE</scope>
    <source>
        <strain evidence="2">G11</strain>
    </source>
</reference>
<protein>
    <submittedName>
        <fullName evidence="2">Uncharacterized protein</fullName>
    </submittedName>
</protein>
<keyword evidence="3" id="KW-1185">Reference proteome</keyword>
<comment type="caution">
    <text evidence="2">The sequence shown here is derived from an EMBL/GenBank/DDBJ whole genome shotgun (WGS) entry which is preliminary data.</text>
</comment>
<dbReference type="Proteomes" id="UP000886653">
    <property type="component" value="Unassembled WGS sequence"/>
</dbReference>
<proteinExistence type="predicted"/>
<organism evidence="2 3">
    <name type="scientific">Cronartium quercuum f. sp. fusiforme G11</name>
    <dbReference type="NCBI Taxonomy" id="708437"/>
    <lineage>
        <taxon>Eukaryota</taxon>
        <taxon>Fungi</taxon>
        <taxon>Dikarya</taxon>
        <taxon>Basidiomycota</taxon>
        <taxon>Pucciniomycotina</taxon>
        <taxon>Pucciniomycetes</taxon>
        <taxon>Pucciniales</taxon>
        <taxon>Coleosporiaceae</taxon>
        <taxon>Cronartium</taxon>
    </lineage>
</organism>
<evidence type="ECO:0000313" key="2">
    <source>
        <dbReference type="EMBL" id="KAG0139477.1"/>
    </source>
</evidence>
<sequence>MPHVHTIIPHPHPDLNCPTVLLQLEELEPTNLPGQPYPPPPCTLSVHQQGSALPGGTGHPCVGNHYGPHQGSG</sequence>
<feature type="region of interest" description="Disordered" evidence="1">
    <location>
        <begin position="29"/>
        <end position="73"/>
    </location>
</feature>
<evidence type="ECO:0000313" key="3">
    <source>
        <dbReference type="Proteomes" id="UP000886653"/>
    </source>
</evidence>
<dbReference type="EMBL" id="MU167580">
    <property type="protein sequence ID" value="KAG0139477.1"/>
    <property type="molecule type" value="Genomic_DNA"/>
</dbReference>
<dbReference type="AlphaFoldDB" id="A0A9P6T550"/>
<evidence type="ECO:0000256" key="1">
    <source>
        <dbReference type="SAM" id="MobiDB-lite"/>
    </source>
</evidence>
<accession>A0A9P6T550</accession>
<name>A0A9P6T550_9BASI</name>
<gene>
    <name evidence="2" type="ORF">CROQUDRAFT_101471</name>
</gene>